<reference evidence="1" key="1">
    <citation type="submission" date="2021-03" db="EMBL/GenBank/DDBJ databases">
        <title>Alkalibacter marinus sp. nov., isolated from tidal flat sediment.</title>
        <authorList>
            <person name="Namirimu T."/>
            <person name="Yang J.-A."/>
            <person name="Yang S.-H."/>
            <person name="Kim Y.-J."/>
            <person name="Kwon K.K."/>
        </authorList>
    </citation>
    <scope>NUCLEOTIDE SEQUENCE</scope>
    <source>
        <strain evidence="1">ES005</strain>
    </source>
</reference>
<name>A0A974XJI9_9FIRM</name>
<evidence type="ECO:0000313" key="2">
    <source>
        <dbReference type="Proteomes" id="UP000663499"/>
    </source>
</evidence>
<dbReference type="Proteomes" id="UP000663499">
    <property type="component" value="Chromosome"/>
</dbReference>
<evidence type="ECO:0000313" key="1">
    <source>
        <dbReference type="EMBL" id="QSX09573.1"/>
    </source>
</evidence>
<accession>A0A974XJI9</accession>
<organism evidence="1 2">
    <name type="scientific">Alkalibacter rhizosphaerae</name>
    <dbReference type="NCBI Taxonomy" id="2815577"/>
    <lineage>
        <taxon>Bacteria</taxon>
        <taxon>Bacillati</taxon>
        <taxon>Bacillota</taxon>
        <taxon>Clostridia</taxon>
        <taxon>Eubacteriales</taxon>
        <taxon>Eubacteriaceae</taxon>
        <taxon>Alkalibacter</taxon>
    </lineage>
</organism>
<proteinExistence type="predicted"/>
<dbReference type="EMBL" id="CP071444">
    <property type="protein sequence ID" value="QSX09573.1"/>
    <property type="molecule type" value="Genomic_DNA"/>
</dbReference>
<protein>
    <submittedName>
        <fullName evidence="1">Uncharacterized protein</fullName>
    </submittedName>
</protein>
<dbReference type="AlphaFoldDB" id="A0A974XJI9"/>
<keyword evidence="2" id="KW-1185">Reference proteome</keyword>
<dbReference type="RefSeq" id="WP_207300904.1">
    <property type="nucleotide sequence ID" value="NZ_CP071444.1"/>
</dbReference>
<dbReference type="KEGG" id="alka:J0B03_05810"/>
<sequence length="421" mass="48984">MNAEETVFVDDKLDMINAIKDEFLYLNLYRNSEILDMLISGININENDFSKVNYYDLRDFHFLVYCSKQNLPEVLKKLRMQFDINATRNTYEQRGVVRGNIDWQSTFIKRNGINADTSLFIVRDQNREFDTKPNRMLKYILHHLYKLLQDIEKLIPGEIEPEWFTNIASMESSLIMILNCSYIKQVTLVKNITSDLVASGLKHRNPLYRLIGKIAQKYYSVYVKKDPDSIFEIIRSQILVPKSVDKVFEILTLFNCVKTADELKNSFGGKRNFSLLRSKYDNKIIYEYDNGVTINIFYQHTPKSLSSHSRYFDIMKSYGYNAKMAIPDIVVECISVDSSYVSIIEVKYSDDVAYIGTGLQTLLAYVCDYEKAWSEKSKAMLIVKPAVKTTPANEFNNKILIIDKEKMQEKFAELFLNMLAI</sequence>
<gene>
    <name evidence="1" type="ORF">J0B03_05810</name>
</gene>